<protein>
    <submittedName>
        <fullName evidence="1">Uncharacterized protein</fullName>
    </submittedName>
</protein>
<dbReference type="EMBL" id="LR796236">
    <property type="protein sequence ID" value="CAB4129693.1"/>
    <property type="molecule type" value="Genomic_DNA"/>
</dbReference>
<accession>A0A6J5L8P0</accession>
<proteinExistence type="predicted"/>
<evidence type="ECO:0000313" key="1">
    <source>
        <dbReference type="EMBL" id="CAB4129693.1"/>
    </source>
</evidence>
<reference evidence="1" key="1">
    <citation type="submission" date="2020-04" db="EMBL/GenBank/DDBJ databases">
        <authorList>
            <person name="Chiriac C."/>
            <person name="Salcher M."/>
            <person name="Ghai R."/>
            <person name="Kavagutti S V."/>
        </authorList>
    </citation>
    <scope>NUCLEOTIDE SEQUENCE</scope>
</reference>
<gene>
    <name evidence="1" type="ORF">UFOVP115_89</name>
</gene>
<sequence length="59" mass="6685">MRAICAVCDKDRIVIEIDVAKGVSKTVCPDCLDEFLYSLTYTPTLSAKRDPDDERKYGR</sequence>
<organism evidence="1">
    <name type="scientific">uncultured Caudovirales phage</name>
    <dbReference type="NCBI Taxonomy" id="2100421"/>
    <lineage>
        <taxon>Viruses</taxon>
        <taxon>Duplodnaviria</taxon>
        <taxon>Heunggongvirae</taxon>
        <taxon>Uroviricota</taxon>
        <taxon>Caudoviricetes</taxon>
        <taxon>Peduoviridae</taxon>
        <taxon>Maltschvirus</taxon>
        <taxon>Maltschvirus maltsch</taxon>
    </lineage>
</organism>
<name>A0A6J5L8P0_9CAUD</name>